<dbReference type="Pfam" id="PF03167">
    <property type="entry name" value="UDG"/>
    <property type="match status" value="1"/>
</dbReference>
<dbReference type="InterPro" id="IPR002043">
    <property type="entry name" value="UDG_fam1"/>
</dbReference>
<evidence type="ECO:0000259" key="5">
    <source>
        <dbReference type="SMART" id="SM00986"/>
    </source>
</evidence>
<organism evidence="6">
    <name type="scientific">viral metagenome</name>
    <dbReference type="NCBI Taxonomy" id="1070528"/>
    <lineage>
        <taxon>unclassified sequences</taxon>
        <taxon>metagenomes</taxon>
        <taxon>organismal metagenomes</taxon>
    </lineage>
</organism>
<evidence type="ECO:0000313" key="6">
    <source>
        <dbReference type="EMBL" id="QHS84393.1"/>
    </source>
</evidence>
<feature type="domain" description="Uracil-DNA glycosylase-like" evidence="5">
    <location>
        <begin position="52"/>
        <end position="217"/>
    </location>
</feature>
<proteinExistence type="inferred from homology"/>
<dbReference type="AlphaFoldDB" id="A0A6C0AY43"/>
<dbReference type="InterPro" id="IPR018085">
    <property type="entry name" value="Ura-DNA_Glyclase_AS"/>
</dbReference>
<evidence type="ECO:0000256" key="1">
    <source>
        <dbReference type="ARBA" id="ARBA00008184"/>
    </source>
</evidence>
<dbReference type="InterPro" id="IPR036895">
    <property type="entry name" value="Uracil-DNA_glycosylase-like_sf"/>
</dbReference>
<keyword evidence="2" id="KW-0227">DNA damage</keyword>
<dbReference type="GO" id="GO:0004844">
    <property type="term" value="F:uracil DNA N-glycosylase activity"/>
    <property type="evidence" value="ECO:0007669"/>
    <property type="project" value="InterPro"/>
</dbReference>
<dbReference type="NCBIfam" id="TIGR00628">
    <property type="entry name" value="ung"/>
    <property type="match status" value="1"/>
</dbReference>
<evidence type="ECO:0000256" key="3">
    <source>
        <dbReference type="ARBA" id="ARBA00022801"/>
    </source>
</evidence>
<evidence type="ECO:0000256" key="4">
    <source>
        <dbReference type="ARBA" id="ARBA00023204"/>
    </source>
</evidence>
<dbReference type="CDD" id="cd10027">
    <property type="entry name" value="UDG-F1-like"/>
    <property type="match status" value="1"/>
</dbReference>
<evidence type="ECO:0000256" key="2">
    <source>
        <dbReference type="ARBA" id="ARBA00022763"/>
    </source>
</evidence>
<keyword evidence="4" id="KW-0234">DNA repair</keyword>
<dbReference type="SUPFAM" id="SSF52141">
    <property type="entry name" value="Uracil-DNA glycosylase-like"/>
    <property type="match status" value="1"/>
</dbReference>
<sequence length="221" mass="25136">MKKSWHDIINKYNDQASVTIPEILNLIDNKRLQLSPKLNIFPPNESIFKAFEFCEINDIKVVIIGQDPYHSPNQATGLSFAINTGLKIPPSLRNIINELKSDIGVELTDTSLENWAKQGILMLNASLSVIQGQPSSQIKLWSAFTDYIISELNNLNNSIVFVAWGAFAHNKLKDRVDINKHRMIISSHPSPLSCYKKYGEYPSFKDSKPFSKINEFVQINW</sequence>
<dbReference type="Gene3D" id="3.40.470.10">
    <property type="entry name" value="Uracil-DNA glycosylase-like domain"/>
    <property type="match status" value="1"/>
</dbReference>
<dbReference type="InterPro" id="IPR005122">
    <property type="entry name" value="Uracil-DNA_glycosylase-like"/>
</dbReference>
<dbReference type="SMART" id="SM00987">
    <property type="entry name" value="UreE_C"/>
    <property type="match status" value="1"/>
</dbReference>
<dbReference type="EMBL" id="MN738808">
    <property type="protein sequence ID" value="QHS84393.1"/>
    <property type="molecule type" value="Genomic_DNA"/>
</dbReference>
<reference evidence="6" key="1">
    <citation type="journal article" date="2020" name="Nature">
        <title>Giant virus diversity and host interactions through global metagenomics.</title>
        <authorList>
            <person name="Schulz F."/>
            <person name="Roux S."/>
            <person name="Paez-Espino D."/>
            <person name="Jungbluth S."/>
            <person name="Walsh D.A."/>
            <person name="Denef V.J."/>
            <person name="McMahon K.D."/>
            <person name="Konstantinidis K.T."/>
            <person name="Eloe-Fadrosh E.A."/>
            <person name="Kyrpides N.C."/>
            <person name="Woyke T."/>
        </authorList>
    </citation>
    <scope>NUCLEOTIDE SEQUENCE</scope>
    <source>
        <strain evidence="6">GVMAG-S-ERX556022-25</strain>
    </source>
</reference>
<dbReference type="PROSITE" id="PS00130">
    <property type="entry name" value="U_DNA_GLYCOSYLASE"/>
    <property type="match status" value="1"/>
</dbReference>
<dbReference type="GO" id="GO:0097510">
    <property type="term" value="P:base-excision repair, AP site formation via deaminated base removal"/>
    <property type="evidence" value="ECO:0007669"/>
    <property type="project" value="TreeGrafter"/>
</dbReference>
<comment type="similarity">
    <text evidence="1">Belongs to the uracil-DNA glycosylase (UDG) superfamily. UNG family.</text>
</comment>
<name>A0A6C0AY43_9ZZZZ</name>
<dbReference type="SMART" id="SM00986">
    <property type="entry name" value="UDG"/>
    <property type="match status" value="1"/>
</dbReference>
<protein>
    <recommendedName>
        <fullName evidence="5">Uracil-DNA glycosylase-like domain-containing protein</fullName>
    </recommendedName>
</protein>
<dbReference type="PANTHER" id="PTHR11264:SF0">
    <property type="entry name" value="URACIL-DNA GLYCOSYLASE"/>
    <property type="match status" value="1"/>
</dbReference>
<dbReference type="PANTHER" id="PTHR11264">
    <property type="entry name" value="URACIL-DNA GLYCOSYLASE"/>
    <property type="match status" value="1"/>
</dbReference>
<accession>A0A6C0AY43</accession>
<dbReference type="NCBIfam" id="NF003592">
    <property type="entry name" value="PRK05254.1-5"/>
    <property type="match status" value="1"/>
</dbReference>
<keyword evidence="3" id="KW-0378">Hydrolase</keyword>